<sequence length="72" mass="8538">KWSWRMLEDHEDLWFKVLIAKYGVEDGRVRRGGRNSSLWWKDVCDVSKGVGLSVGRWFENRLKYAKGPCTYD</sequence>
<name>A0A392R2J3_9FABA</name>
<evidence type="ECO:0000313" key="1">
    <source>
        <dbReference type="EMBL" id="MCI30791.1"/>
    </source>
</evidence>
<dbReference type="EMBL" id="LXQA010182221">
    <property type="protein sequence ID" value="MCI30791.1"/>
    <property type="molecule type" value="Genomic_DNA"/>
</dbReference>
<dbReference type="Proteomes" id="UP000265520">
    <property type="component" value="Unassembled WGS sequence"/>
</dbReference>
<evidence type="ECO:0000313" key="2">
    <source>
        <dbReference type="Proteomes" id="UP000265520"/>
    </source>
</evidence>
<keyword evidence="2" id="KW-1185">Reference proteome</keyword>
<accession>A0A392R2J3</accession>
<proteinExistence type="predicted"/>
<dbReference type="AlphaFoldDB" id="A0A392R2J3"/>
<comment type="caution">
    <text evidence="1">The sequence shown here is derived from an EMBL/GenBank/DDBJ whole genome shotgun (WGS) entry which is preliminary data.</text>
</comment>
<protein>
    <submittedName>
        <fullName evidence="1">Uncharacterized protein</fullName>
    </submittedName>
</protein>
<organism evidence="1 2">
    <name type="scientific">Trifolium medium</name>
    <dbReference type="NCBI Taxonomy" id="97028"/>
    <lineage>
        <taxon>Eukaryota</taxon>
        <taxon>Viridiplantae</taxon>
        <taxon>Streptophyta</taxon>
        <taxon>Embryophyta</taxon>
        <taxon>Tracheophyta</taxon>
        <taxon>Spermatophyta</taxon>
        <taxon>Magnoliopsida</taxon>
        <taxon>eudicotyledons</taxon>
        <taxon>Gunneridae</taxon>
        <taxon>Pentapetalae</taxon>
        <taxon>rosids</taxon>
        <taxon>fabids</taxon>
        <taxon>Fabales</taxon>
        <taxon>Fabaceae</taxon>
        <taxon>Papilionoideae</taxon>
        <taxon>50 kb inversion clade</taxon>
        <taxon>NPAAA clade</taxon>
        <taxon>Hologalegina</taxon>
        <taxon>IRL clade</taxon>
        <taxon>Trifolieae</taxon>
        <taxon>Trifolium</taxon>
    </lineage>
</organism>
<feature type="non-terminal residue" evidence="1">
    <location>
        <position position="1"/>
    </location>
</feature>
<reference evidence="1 2" key="1">
    <citation type="journal article" date="2018" name="Front. Plant Sci.">
        <title>Red Clover (Trifolium pratense) and Zigzag Clover (T. medium) - A Picture of Genomic Similarities and Differences.</title>
        <authorList>
            <person name="Dluhosova J."/>
            <person name="Istvanek J."/>
            <person name="Nedelnik J."/>
            <person name="Repkova J."/>
        </authorList>
    </citation>
    <scope>NUCLEOTIDE SEQUENCE [LARGE SCALE GENOMIC DNA]</scope>
    <source>
        <strain evidence="2">cv. 10/8</strain>
        <tissue evidence="1">Leaf</tissue>
    </source>
</reference>